<feature type="domain" description="DUF1653" evidence="1">
    <location>
        <begin position="6"/>
        <end position="66"/>
    </location>
</feature>
<evidence type="ECO:0000259" key="1">
    <source>
        <dbReference type="Pfam" id="PF07866"/>
    </source>
</evidence>
<dbReference type="Gene3D" id="2.30.30.320">
    <property type="entry name" value="DUF1653-like domain"/>
    <property type="match status" value="1"/>
</dbReference>
<dbReference type="EMBL" id="FOFJ01000018">
    <property type="protein sequence ID" value="SEQ77412.1"/>
    <property type="molecule type" value="Genomic_DNA"/>
</dbReference>
<dbReference type="InterPro" id="IPR023387">
    <property type="entry name" value="DUF1653-like_dom"/>
</dbReference>
<evidence type="ECO:0000313" key="4">
    <source>
        <dbReference type="EMBL" id="SEQ77412.1"/>
    </source>
</evidence>
<proteinExistence type="predicted"/>
<dbReference type="Proteomes" id="UP000199005">
    <property type="component" value="Unassembled WGS sequence"/>
</dbReference>
<dbReference type="RefSeq" id="WP_090621948.1">
    <property type="nucleotide sequence ID" value="NZ_FNYO01000014.1"/>
</dbReference>
<protein>
    <recommendedName>
        <fullName evidence="1">DUF1653 domain-containing protein</fullName>
    </recommendedName>
</protein>
<dbReference type="EMBL" id="FNYQ01000069">
    <property type="protein sequence ID" value="SEJ27640.1"/>
    <property type="molecule type" value="Genomic_DNA"/>
</dbReference>
<evidence type="ECO:0000313" key="3">
    <source>
        <dbReference type="EMBL" id="SEJ27640.1"/>
    </source>
</evidence>
<dbReference type="OrthoDB" id="371169at2"/>
<dbReference type="Proteomes" id="UP000199267">
    <property type="component" value="Unassembled WGS sequence"/>
</dbReference>
<dbReference type="Proteomes" id="UP000199250">
    <property type="component" value="Unassembled WGS sequence"/>
</dbReference>
<dbReference type="EMBL" id="FNYO01000014">
    <property type="protein sequence ID" value="SEI66387.1"/>
    <property type="molecule type" value="Genomic_DNA"/>
</dbReference>
<dbReference type="Pfam" id="PF07866">
    <property type="entry name" value="DUF1653"/>
    <property type="match status" value="1"/>
</dbReference>
<evidence type="ECO:0000313" key="2">
    <source>
        <dbReference type="EMBL" id="SEI66387.1"/>
    </source>
</evidence>
<organism evidence="4">
    <name type="scientific">Azotobacter beijerinckii</name>
    <dbReference type="NCBI Taxonomy" id="170623"/>
    <lineage>
        <taxon>Bacteria</taxon>
        <taxon>Pseudomonadati</taxon>
        <taxon>Pseudomonadota</taxon>
        <taxon>Gammaproteobacteria</taxon>
        <taxon>Pseudomonadales</taxon>
        <taxon>Pseudomonadaceae</taxon>
        <taxon>Azotobacter</taxon>
    </lineage>
</organism>
<sequence>MTVQPGLYRHYKGAEYRVLGMARHSETEEELVVYQALYGDFGLWVRPLAMFAGSVEVDGRQMPRFALIRAETPSFPAI</sequence>
<evidence type="ECO:0000313" key="5">
    <source>
        <dbReference type="Proteomes" id="UP000199005"/>
    </source>
</evidence>
<dbReference type="InterPro" id="IPR037135">
    <property type="entry name" value="DUF1653-like_dom_sf"/>
</dbReference>
<gene>
    <name evidence="3" type="ORF">SAMN04244572_03371</name>
    <name evidence="4" type="ORF">SAMN04244573_02217</name>
    <name evidence="2" type="ORF">SAMN04244579_01571</name>
</gene>
<name>A0A1H9ISC8_9GAMM</name>
<dbReference type="STRING" id="170623.SAMN04244579_01571"/>
<accession>A0A1H9ISC8</accession>
<dbReference type="AlphaFoldDB" id="A0A1H9ISC8"/>
<evidence type="ECO:0000313" key="6">
    <source>
        <dbReference type="Proteomes" id="UP000199250"/>
    </source>
</evidence>
<reference evidence="5 6" key="1">
    <citation type="submission" date="2016-10" db="EMBL/GenBank/DDBJ databases">
        <authorList>
            <person name="de Groot N.N."/>
        </authorList>
    </citation>
    <scope>NUCLEOTIDE SEQUENCE [LARGE SCALE GENOMIC DNA]</scope>
    <source>
        <strain evidence="2 5">DSM 1041</strain>
        <strain evidence="3 6">DSM 373</strain>
        <strain evidence="4">DSM 378</strain>
    </source>
</reference>